<dbReference type="InterPro" id="IPR055399">
    <property type="entry name" value="CC_BshC"/>
</dbReference>
<accession>A0AAJ5WS27</accession>
<dbReference type="InterPro" id="IPR011199">
    <property type="entry name" value="Bacillithiol_biosynth_BshC"/>
</dbReference>
<feature type="domain" description="Bacillithiol biosynthesis BshC N-terminal Rossmann-like" evidence="3">
    <location>
        <begin position="6"/>
        <end position="373"/>
    </location>
</feature>
<dbReference type="HAMAP" id="MF_01867">
    <property type="entry name" value="BshC"/>
    <property type="match status" value="1"/>
</dbReference>
<dbReference type="Pfam" id="PF10079">
    <property type="entry name" value="Rossmann-like_BshC"/>
    <property type="match status" value="1"/>
</dbReference>
<proteinExistence type="inferred from homology"/>
<evidence type="ECO:0000313" key="6">
    <source>
        <dbReference type="Proteomes" id="UP001220610"/>
    </source>
</evidence>
<dbReference type="NCBIfam" id="TIGR03998">
    <property type="entry name" value="thiol_BshC"/>
    <property type="match status" value="1"/>
</dbReference>
<dbReference type="EMBL" id="CP119311">
    <property type="protein sequence ID" value="WEK34667.1"/>
    <property type="molecule type" value="Genomic_DNA"/>
</dbReference>
<keyword evidence="2" id="KW-0175">Coiled coil</keyword>
<dbReference type="PIRSF" id="PIRSF012535">
    <property type="entry name" value="UCP012535"/>
    <property type="match status" value="1"/>
</dbReference>
<evidence type="ECO:0000256" key="1">
    <source>
        <dbReference type="ARBA" id="ARBA00022598"/>
    </source>
</evidence>
<name>A0AAJ5WS27_9BACT</name>
<keyword evidence="1 2" id="KW-0436">Ligase</keyword>
<evidence type="ECO:0000256" key="2">
    <source>
        <dbReference type="HAMAP-Rule" id="MF_01867"/>
    </source>
</evidence>
<organism evidence="5 6">
    <name type="scientific">Candidatus Pseudobacter hemicellulosilyticus</name>
    <dbReference type="NCBI Taxonomy" id="3121375"/>
    <lineage>
        <taxon>Bacteria</taxon>
        <taxon>Pseudomonadati</taxon>
        <taxon>Bacteroidota</taxon>
        <taxon>Chitinophagia</taxon>
        <taxon>Chitinophagales</taxon>
        <taxon>Chitinophagaceae</taxon>
        <taxon>Pseudobacter</taxon>
    </lineage>
</organism>
<dbReference type="Pfam" id="PF24850">
    <property type="entry name" value="CC_BshC"/>
    <property type="match status" value="1"/>
</dbReference>
<comment type="similarity">
    <text evidence="2">Belongs to the BshC family.</text>
</comment>
<evidence type="ECO:0000259" key="3">
    <source>
        <dbReference type="Pfam" id="PF10079"/>
    </source>
</evidence>
<sequence length="533" mass="61323">MNCSTTQVPYTATGYFSKLITAYLENEPGLRSFYAHRPDKNGIQAAIKARQQFTQDHRQLLVSALQEQYAGATPSGAVQRNIELLKEPTTFTITTAHQPAIFTGHLYFIYKILHTIRLAEQFRKEWPDYNFVPVFWMGSEDADLDELGHIWLSGDTLTWDTKQKGAVGRMNTKGLEKIIHRIEGELSIHPHGPALVQLLKESYLNSPDIQTATFRLLHALFAEYGLVVIIPDRADLKRAMQPVFEDDLFRQQPSVIVQQTVEALSARYKVQANPRPINLFYLTDGIRELIEKDQDQYAVRNTSIRFSPEQLQAELNAHPERFSPNVILRGLYQETILPNIAFVGGGGETAYWLELKEFFHHYQVPFPVLVLRNSFLVMEKKWEEKMEKLGFSVPDIFRSEQQLLSLLVSRQSNGHLKLEKELQAASTLYEELAQKAGQIDNTLLPHIEALRSRTVKPLQELEKKMLRAEKRKYDNEQVQIRLLRSALFPKNGLQERVANFLPFYAQWGAAFIRELYKASLGLEQEFVVLHVED</sequence>
<dbReference type="Proteomes" id="UP001220610">
    <property type="component" value="Chromosome"/>
</dbReference>
<evidence type="ECO:0000313" key="5">
    <source>
        <dbReference type="EMBL" id="WEK34667.1"/>
    </source>
</evidence>
<reference evidence="5" key="1">
    <citation type="submission" date="2023-03" db="EMBL/GenBank/DDBJ databases">
        <title>Andean soil-derived lignocellulolytic bacterial consortium as a source of novel taxa and putative plastic-active enzymes.</title>
        <authorList>
            <person name="Diaz-Garcia L."/>
            <person name="Chuvochina M."/>
            <person name="Feuerriegel G."/>
            <person name="Bunk B."/>
            <person name="Sproer C."/>
            <person name="Streit W.R."/>
            <person name="Rodriguez L.M."/>
            <person name="Overmann J."/>
            <person name="Jimenez D.J."/>
        </authorList>
    </citation>
    <scope>NUCLEOTIDE SEQUENCE</scope>
    <source>
        <strain evidence="5">MAG 7</strain>
    </source>
</reference>
<protein>
    <recommendedName>
        <fullName evidence="2">Putative cysteine ligase BshC</fullName>
        <ecNumber evidence="2">6.-.-.-</ecNumber>
    </recommendedName>
</protein>
<feature type="domain" description="Bacillithiol biosynthesis BshC C-terminal coiled-coil" evidence="4">
    <location>
        <begin position="375"/>
        <end position="530"/>
    </location>
</feature>
<feature type="coiled-coil region" evidence="2">
    <location>
        <begin position="415"/>
        <end position="478"/>
    </location>
</feature>
<dbReference type="GO" id="GO:0016874">
    <property type="term" value="F:ligase activity"/>
    <property type="evidence" value="ECO:0007669"/>
    <property type="project" value="UniProtKB-UniRule"/>
</dbReference>
<gene>
    <name evidence="2 5" type="primary">bshC</name>
    <name evidence="5" type="ORF">P0Y53_19445</name>
</gene>
<dbReference type="InterPro" id="IPR055398">
    <property type="entry name" value="Rossmann-like_BshC"/>
</dbReference>
<dbReference type="AlphaFoldDB" id="A0AAJ5WS27"/>
<evidence type="ECO:0000259" key="4">
    <source>
        <dbReference type="Pfam" id="PF24850"/>
    </source>
</evidence>
<dbReference type="EC" id="6.-.-.-" evidence="2"/>